<dbReference type="EMBL" id="AM746676">
    <property type="protein sequence ID" value="CAN98134.1"/>
    <property type="molecule type" value="Genomic_DNA"/>
</dbReference>
<sequence length="256" mass="26552">MRADDERPALDPRVPQGLLIRGRRALVRAAARARQIDATASPARNKSVHVNATGTRARRARGVAPALFLSFAIVLAACEEGPPRPSEPERPAPPPPQPSAGLAPPAASSAAAEPPSAGAPGDAGEPKGTPAWQGTWEGRYDAKKGSVVMPPKVKDAARQKDDGKQVTGPGTVTLTIEPSGELKGTAKGALGDATLVGKAEDGMVRASVFPDDPRAPNAMTGVLVGELKENVIHGRIRVTGPDALLVRESPIELKKK</sequence>
<evidence type="ECO:0000313" key="2">
    <source>
        <dbReference type="EMBL" id="CAN98134.1"/>
    </source>
</evidence>
<dbReference type="KEGG" id="scl:sce7964"/>
<dbReference type="Proteomes" id="UP000002139">
    <property type="component" value="Chromosome"/>
</dbReference>
<reference evidence="2 3" key="1">
    <citation type="journal article" date="2007" name="Nat. Biotechnol.">
        <title>Complete genome sequence of the myxobacterium Sorangium cellulosum.</title>
        <authorList>
            <person name="Schneiker S."/>
            <person name="Perlova O."/>
            <person name="Kaiser O."/>
            <person name="Gerth K."/>
            <person name="Alici A."/>
            <person name="Altmeyer M.O."/>
            <person name="Bartels D."/>
            <person name="Bekel T."/>
            <person name="Beyer S."/>
            <person name="Bode E."/>
            <person name="Bode H.B."/>
            <person name="Bolten C.J."/>
            <person name="Choudhuri J.V."/>
            <person name="Doss S."/>
            <person name="Elnakady Y.A."/>
            <person name="Frank B."/>
            <person name="Gaigalat L."/>
            <person name="Goesmann A."/>
            <person name="Groeger C."/>
            <person name="Gross F."/>
            <person name="Jelsbak L."/>
            <person name="Jelsbak L."/>
            <person name="Kalinowski J."/>
            <person name="Kegler C."/>
            <person name="Knauber T."/>
            <person name="Konietzny S."/>
            <person name="Kopp M."/>
            <person name="Krause L."/>
            <person name="Krug D."/>
            <person name="Linke B."/>
            <person name="Mahmud T."/>
            <person name="Martinez-Arias R."/>
            <person name="McHardy A.C."/>
            <person name="Merai M."/>
            <person name="Meyer F."/>
            <person name="Mormann S."/>
            <person name="Munoz-Dorado J."/>
            <person name="Perez J."/>
            <person name="Pradella S."/>
            <person name="Rachid S."/>
            <person name="Raddatz G."/>
            <person name="Rosenau F."/>
            <person name="Rueckert C."/>
            <person name="Sasse F."/>
            <person name="Scharfe M."/>
            <person name="Schuster S.C."/>
            <person name="Suen G."/>
            <person name="Treuner-Lange A."/>
            <person name="Velicer G.J."/>
            <person name="Vorholter F.-J."/>
            <person name="Weissman K.J."/>
            <person name="Welch R.D."/>
            <person name="Wenzel S.C."/>
            <person name="Whitworth D.E."/>
            <person name="Wilhelm S."/>
            <person name="Wittmann C."/>
            <person name="Bloecker H."/>
            <person name="Puehler A."/>
            <person name="Mueller R."/>
        </authorList>
    </citation>
    <scope>NUCLEOTIDE SEQUENCE [LARGE SCALE GENOMIC DNA]</scope>
    <source>
        <strain evidence="3">So ce56</strain>
    </source>
</reference>
<proteinExistence type="predicted"/>
<evidence type="ECO:0000313" key="3">
    <source>
        <dbReference type="Proteomes" id="UP000002139"/>
    </source>
</evidence>
<dbReference type="HOGENOM" id="CLU_1085436_0_0_7"/>
<dbReference type="AlphaFoldDB" id="A9FGM3"/>
<feature type="region of interest" description="Disordered" evidence="1">
    <location>
        <begin position="80"/>
        <end position="185"/>
    </location>
</feature>
<keyword evidence="3" id="KW-1185">Reference proteome</keyword>
<name>A9FGM3_SORC5</name>
<organism evidence="2 3">
    <name type="scientific">Sorangium cellulosum (strain So ce56)</name>
    <name type="common">Polyangium cellulosum (strain So ce56)</name>
    <dbReference type="NCBI Taxonomy" id="448385"/>
    <lineage>
        <taxon>Bacteria</taxon>
        <taxon>Pseudomonadati</taxon>
        <taxon>Myxococcota</taxon>
        <taxon>Polyangia</taxon>
        <taxon>Polyangiales</taxon>
        <taxon>Polyangiaceae</taxon>
        <taxon>Sorangium</taxon>
    </lineage>
</organism>
<feature type="compositionally biased region" description="Low complexity" evidence="1">
    <location>
        <begin position="99"/>
        <end position="123"/>
    </location>
</feature>
<protein>
    <submittedName>
        <fullName evidence="2">Uncharacterized protein</fullName>
    </submittedName>
</protein>
<gene>
    <name evidence="2" type="ordered locus">sce7964</name>
</gene>
<feature type="compositionally biased region" description="Basic and acidic residues" evidence="1">
    <location>
        <begin position="152"/>
        <end position="164"/>
    </location>
</feature>
<evidence type="ECO:0000256" key="1">
    <source>
        <dbReference type="SAM" id="MobiDB-lite"/>
    </source>
</evidence>
<accession>A9FGM3</accession>